<dbReference type="Pfam" id="PF01755">
    <property type="entry name" value="Glyco_transf_25"/>
    <property type="match status" value="1"/>
</dbReference>
<evidence type="ECO:0000313" key="2">
    <source>
        <dbReference type="EMBL" id="MFD1510524.1"/>
    </source>
</evidence>
<dbReference type="Proteomes" id="UP001597186">
    <property type="component" value="Unassembled WGS sequence"/>
</dbReference>
<feature type="domain" description="Glycosyl transferase family 25" evidence="1">
    <location>
        <begin position="4"/>
        <end position="178"/>
    </location>
</feature>
<sequence>MIWPVHVINMASNTTRMARAAAELDSLNIPFTRFEAVNGRALSPDDLARVHDPAASRRRARRPLIGPEIGCYLSHVALWEETAAGDAPGGIILEDDFAAADDLAAVLEAIARDEGDWEIAKLFSARVGQKLLDRRPLVQGREIAVPYKVPNTTLGYAIRRDAAARLAACALPVSRPIDEDHKHFWELDLRIAMVSPPPLSFGEQSTEAGSITAVRSQAKGRHPGGPLRHALHSIRYRASYIAHLHWHRLVLGER</sequence>
<name>A0ABW4EKR5_9RHOB</name>
<comment type="caution">
    <text evidence="2">The sequence shown here is derived from an EMBL/GenBank/DDBJ whole genome shotgun (WGS) entry which is preliminary data.</text>
</comment>
<gene>
    <name evidence="2" type="ORF">ACFTOW_14110</name>
</gene>
<dbReference type="InterPro" id="IPR002654">
    <property type="entry name" value="Glyco_trans_25"/>
</dbReference>
<reference evidence="3" key="1">
    <citation type="journal article" date="2019" name="Int. J. Syst. Evol. Microbiol.">
        <title>The Global Catalogue of Microorganisms (GCM) 10K type strain sequencing project: providing services to taxonomists for standard genome sequencing and annotation.</title>
        <authorList>
            <consortium name="The Broad Institute Genomics Platform"/>
            <consortium name="The Broad Institute Genome Sequencing Center for Infectious Disease"/>
            <person name="Wu L."/>
            <person name="Ma J."/>
        </authorList>
    </citation>
    <scope>NUCLEOTIDE SEQUENCE [LARGE SCALE GENOMIC DNA]</scope>
    <source>
        <strain evidence="3">CGMCC 1.12477</strain>
    </source>
</reference>
<keyword evidence="3" id="KW-1185">Reference proteome</keyword>
<dbReference type="EMBL" id="JBHUDD010000123">
    <property type="protein sequence ID" value="MFD1510524.1"/>
    <property type="molecule type" value="Genomic_DNA"/>
</dbReference>
<protein>
    <submittedName>
        <fullName evidence="2">Glycosyltransferase family 25 protein</fullName>
    </submittedName>
</protein>
<dbReference type="CDD" id="cd06532">
    <property type="entry name" value="Glyco_transf_25"/>
    <property type="match status" value="1"/>
</dbReference>
<evidence type="ECO:0000313" key="3">
    <source>
        <dbReference type="Proteomes" id="UP001597186"/>
    </source>
</evidence>
<evidence type="ECO:0000259" key="1">
    <source>
        <dbReference type="Pfam" id="PF01755"/>
    </source>
</evidence>
<dbReference type="RefSeq" id="WP_379916779.1">
    <property type="nucleotide sequence ID" value="NZ_JBHUDD010000123.1"/>
</dbReference>
<proteinExistence type="predicted"/>
<organism evidence="2 3">
    <name type="scientific">Lacimonas salitolerans</name>
    <dbReference type="NCBI Taxonomy" id="1323750"/>
    <lineage>
        <taxon>Bacteria</taxon>
        <taxon>Pseudomonadati</taxon>
        <taxon>Pseudomonadota</taxon>
        <taxon>Alphaproteobacteria</taxon>
        <taxon>Rhodobacterales</taxon>
        <taxon>Paracoccaceae</taxon>
        <taxon>Lacimonas</taxon>
    </lineage>
</organism>
<accession>A0ABW4EKR5</accession>